<dbReference type="RefSeq" id="WP_116224758.1">
    <property type="nucleotide sequence ID" value="NZ_AP018437.1"/>
</dbReference>
<evidence type="ECO:0000256" key="6">
    <source>
        <dbReference type="ARBA" id="ARBA00023315"/>
    </source>
</evidence>
<protein>
    <submittedName>
        <fullName evidence="7">KDO2-lipid IV(A) lauroyltransferase</fullName>
    </submittedName>
</protein>
<comment type="caution">
    <text evidence="7">The sequence shown here is derived from an EMBL/GenBank/DDBJ whole genome shotgun (WGS) entry which is preliminary data.</text>
</comment>
<keyword evidence="3" id="KW-0997">Cell inner membrane</keyword>
<dbReference type="AlphaFoldDB" id="A0A347ZR79"/>
<dbReference type="PANTHER" id="PTHR30606">
    <property type="entry name" value="LIPID A BIOSYNTHESIS LAUROYL ACYLTRANSFERASE"/>
    <property type="match status" value="1"/>
</dbReference>
<evidence type="ECO:0000256" key="3">
    <source>
        <dbReference type="ARBA" id="ARBA00022519"/>
    </source>
</evidence>
<keyword evidence="4 7" id="KW-0808">Transferase</keyword>
<dbReference type="OrthoDB" id="9801955at2"/>
<reference evidence="7 8" key="1">
    <citation type="submission" date="2018-08" db="EMBL/GenBank/DDBJ databases">
        <title>Genomic Encyclopedia of Type Strains, Phase IV (KMG-IV): sequencing the most valuable type-strain genomes for metagenomic binning, comparative biology and taxonomic classification.</title>
        <authorList>
            <person name="Goeker M."/>
        </authorList>
    </citation>
    <scope>NUCLEOTIDE SEQUENCE [LARGE SCALE GENOMIC DNA]</scope>
    <source>
        <strain evidence="7 8">DSM 23923</strain>
    </source>
</reference>
<dbReference type="GO" id="GO:0016746">
    <property type="term" value="F:acyltransferase activity"/>
    <property type="evidence" value="ECO:0007669"/>
    <property type="project" value="UniProtKB-KW"/>
</dbReference>
<evidence type="ECO:0000256" key="2">
    <source>
        <dbReference type="ARBA" id="ARBA00022475"/>
    </source>
</evidence>
<dbReference type="Pfam" id="PF03279">
    <property type="entry name" value="Lip_A_acyltrans"/>
    <property type="match status" value="1"/>
</dbReference>
<dbReference type="Proteomes" id="UP000256388">
    <property type="component" value="Unassembled WGS sequence"/>
</dbReference>
<accession>A0A347ZR79</accession>
<dbReference type="GO" id="GO:0005886">
    <property type="term" value="C:plasma membrane"/>
    <property type="evidence" value="ECO:0007669"/>
    <property type="project" value="UniProtKB-SubCell"/>
</dbReference>
<keyword evidence="8" id="KW-1185">Reference proteome</keyword>
<keyword evidence="6" id="KW-0012">Acyltransferase</keyword>
<comment type="subcellular location">
    <subcellularLocation>
        <location evidence="1">Cell inner membrane</location>
    </subcellularLocation>
</comment>
<dbReference type="PANTHER" id="PTHR30606:SF10">
    <property type="entry name" value="PHOSPHATIDYLINOSITOL MANNOSIDE ACYLTRANSFERASE"/>
    <property type="match status" value="1"/>
</dbReference>
<dbReference type="InterPro" id="IPR004960">
    <property type="entry name" value="LipA_acyltrans"/>
</dbReference>
<keyword evidence="5" id="KW-0472">Membrane</keyword>
<evidence type="ECO:0000313" key="8">
    <source>
        <dbReference type="Proteomes" id="UP000256388"/>
    </source>
</evidence>
<organism evidence="7 8">
    <name type="scientific">Pelolinea submarina</name>
    <dbReference type="NCBI Taxonomy" id="913107"/>
    <lineage>
        <taxon>Bacteria</taxon>
        <taxon>Bacillati</taxon>
        <taxon>Chloroflexota</taxon>
        <taxon>Anaerolineae</taxon>
        <taxon>Anaerolineales</taxon>
        <taxon>Anaerolineaceae</taxon>
        <taxon>Pelolinea</taxon>
    </lineage>
</organism>
<gene>
    <name evidence="7" type="ORF">DFR64_1528</name>
</gene>
<evidence type="ECO:0000256" key="4">
    <source>
        <dbReference type="ARBA" id="ARBA00022679"/>
    </source>
</evidence>
<evidence type="ECO:0000313" key="7">
    <source>
        <dbReference type="EMBL" id="REG11636.1"/>
    </source>
</evidence>
<dbReference type="CDD" id="cd07984">
    <property type="entry name" value="LPLAT_LABLAT-like"/>
    <property type="match status" value="1"/>
</dbReference>
<name>A0A347ZR79_9CHLR</name>
<keyword evidence="2" id="KW-1003">Cell membrane</keyword>
<dbReference type="EMBL" id="QUMS01000001">
    <property type="protein sequence ID" value="REG11636.1"/>
    <property type="molecule type" value="Genomic_DNA"/>
</dbReference>
<sequence>MSLLSIINSRLGIGIVLGVAKNTSTKTGYKLADFAADFLCKHPNAKLIRAARANQWVITGERLSKEELDVQVDRTIRNTAHSIFEFYHYMHDYPAIREKVIFTPKVTRVLQERADCDEGTIFIGPHLGNFDLGGRAIALQGYKLFVLSYPQPNGGYAWQNKLRREIGMDIRPMSTENMRAAKAYLKEGGFVVTGMERPLDKTNYYPKFFGRPAPVPTSYVRMALQTHSAIVVLACLRNSQGKYELSCSDPIYMKPYEDAQDEIERNAEKVLAEGEKMIGQNPSQWAMTYPVWPEALDEMP</sequence>
<dbReference type="GO" id="GO:0009247">
    <property type="term" value="P:glycolipid biosynthetic process"/>
    <property type="evidence" value="ECO:0007669"/>
    <property type="project" value="UniProtKB-ARBA"/>
</dbReference>
<proteinExistence type="predicted"/>
<evidence type="ECO:0000256" key="1">
    <source>
        <dbReference type="ARBA" id="ARBA00004533"/>
    </source>
</evidence>
<evidence type="ECO:0000256" key="5">
    <source>
        <dbReference type="ARBA" id="ARBA00023136"/>
    </source>
</evidence>